<dbReference type="Pfam" id="PF00149">
    <property type="entry name" value="Metallophos"/>
    <property type="match status" value="1"/>
</dbReference>
<proteinExistence type="inferred from homology"/>
<keyword evidence="11" id="KW-0325">Glycoprotein</keyword>
<dbReference type="GO" id="GO:0008081">
    <property type="term" value="F:phosphoric diester hydrolase activity"/>
    <property type="evidence" value="ECO:0007669"/>
    <property type="project" value="TreeGrafter"/>
</dbReference>
<dbReference type="GO" id="GO:0005774">
    <property type="term" value="C:vacuolar membrane"/>
    <property type="evidence" value="ECO:0007669"/>
    <property type="project" value="UniProtKB-SubCell"/>
</dbReference>
<keyword evidence="10 12" id="KW-0472">Membrane</keyword>
<name>A0A9P9BT46_9PEZI</name>
<dbReference type="GO" id="GO:0006798">
    <property type="term" value="P:polyphosphate catabolic process"/>
    <property type="evidence" value="ECO:0007669"/>
    <property type="project" value="TreeGrafter"/>
</dbReference>
<dbReference type="GO" id="GO:0000324">
    <property type="term" value="C:fungal-type vacuole"/>
    <property type="evidence" value="ECO:0007669"/>
    <property type="project" value="TreeGrafter"/>
</dbReference>
<feature type="domain" description="Calcineurin-like phosphoesterase" evidence="15">
    <location>
        <begin position="48"/>
        <end position="310"/>
    </location>
</feature>
<feature type="compositionally biased region" description="Acidic residues" evidence="13">
    <location>
        <begin position="621"/>
        <end position="670"/>
    </location>
</feature>
<feature type="chain" id="PRO_5040291722" description="Endopolyphosphatase" evidence="14">
    <location>
        <begin position="23"/>
        <end position="719"/>
    </location>
</feature>
<feature type="compositionally biased region" description="Basic residues" evidence="13">
    <location>
        <begin position="680"/>
        <end position="696"/>
    </location>
</feature>
<dbReference type="FunFam" id="3.60.21.10:FF:000082">
    <property type="entry name" value="Endopolyphosphatase"/>
    <property type="match status" value="1"/>
</dbReference>
<feature type="signal peptide" evidence="14">
    <location>
        <begin position="1"/>
        <end position="22"/>
    </location>
</feature>
<evidence type="ECO:0000313" key="16">
    <source>
        <dbReference type="EMBL" id="KAH7035117.1"/>
    </source>
</evidence>
<organism evidence="16 17">
    <name type="scientific">Microdochium trichocladiopsis</name>
    <dbReference type="NCBI Taxonomy" id="1682393"/>
    <lineage>
        <taxon>Eukaryota</taxon>
        <taxon>Fungi</taxon>
        <taxon>Dikarya</taxon>
        <taxon>Ascomycota</taxon>
        <taxon>Pezizomycotina</taxon>
        <taxon>Sordariomycetes</taxon>
        <taxon>Xylariomycetidae</taxon>
        <taxon>Xylariales</taxon>
        <taxon>Microdochiaceae</taxon>
        <taxon>Microdochium</taxon>
    </lineage>
</organism>
<dbReference type="AlphaFoldDB" id="A0A9P9BT46"/>
<keyword evidence="9" id="KW-1133">Transmembrane helix</keyword>
<evidence type="ECO:0000256" key="9">
    <source>
        <dbReference type="ARBA" id="ARBA00022989"/>
    </source>
</evidence>
<evidence type="ECO:0000256" key="5">
    <source>
        <dbReference type="ARBA" id="ARBA00022554"/>
    </source>
</evidence>
<keyword evidence="14" id="KW-0732">Signal</keyword>
<keyword evidence="7 12" id="KW-0378">Hydrolase</keyword>
<dbReference type="Gene3D" id="3.60.21.10">
    <property type="match status" value="1"/>
</dbReference>
<feature type="region of interest" description="Disordered" evidence="13">
    <location>
        <begin position="370"/>
        <end position="398"/>
    </location>
</feature>
<dbReference type="RefSeq" id="XP_046015210.1">
    <property type="nucleotide sequence ID" value="XM_046162497.1"/>
</dbReference>
<comment type="subcellular location">
    <subcellularLocation>
        <location evidence="1">Vacuole membrane</location>
        <topology evidence="1">Single-pass type II membrane protein</topology>
    </subcellularLocation>
</comment>
<evidence type="ECO:0000256" key="7">
    <source>
        <dbReference type="ARBA" id="ARBA00022801"/>
    </source>
</evidence>
<dbReference type="InterPro" id="IPR012358">
    <property type="entry name" value="EndopolyPtase_N1"/>
</dbReference>
<evidence type="ECO:0000256" key="3">
    <source>
        <dbReference type="ARBA" id="ARBA00012459"/>
    </source>
</evidence>
<dbReference type="PIRSF" id="PIRSF027093">
    <property type="entry name" value="EndopolyPtase_N1"/>
    <property type="match status" value="1"/>
</dbReference>
<dbReference type="InterPro" id="IPR029052">
    <property type="entry name" value="Metallo-depent_PP-like"/>
</dbReference>
<accession>A0A9P9BT46</accession>
<reference evidence="16" key="1">
    <citation type="journal article" date="2021" name="Nat. Commun.">
        <title>Genetic determinants of endophytism in the Arabidopsis root mycobiome.</title>
        <authorList>
            <person name="Mesny F."/>
            <person name="Miyauchi S."/>
            <person name="Thiergart T."/>
            <person name="Pickel B."/>
            <person name="Atanasova L."/>
            <person name="Karlsson M."/>
            <person name="Huettel B."/>
            <person name="Barry K.W."/>
            <person name="Haridas S."/>
            <person name="Chen C."/>
            <person name="Bauer D."/>
            <person name="Andreopoulos W."/>
            <person name="Pangilinan J."/>
            <person name="LaButti K."/>
            <person name="Riley R."/>
            <person name="Lipzen A."/>
            <person name="Clum A."/>
            <person name="Drula E."/>
            <person name="Henrissat B."/>
            <person name="Kohler A."/>
            <person name="Grigoriev I.V."/>
            <person name="Martin F.M."/>
            <person name="Hacquard S."/>
        </authorList>
    </citation>
    <scope>NUCLEOTIDE SEQUENCE</scope>
    <source>
        <strain evidence="16">MPI-CAGE-CH-0230</strain>
    </source>
</reference>
<sequence length="719" mass="81272">MITSAVLLQWLAWGLLPSAVPAAPTHSQLVLQVPSSSNRQPLRKLHGRFLHITDIHPDPFYKVHSSTEETIACHRGHGPAGTYGAETSDCDSPFSLVNATLDWISKNIKDDIDFVIWTGDSARHDSDEQAPRHNKEILETNRQIANSFSATFSDKHGLTIPIVPTFGNNDIFPHNILMPGPNDVLRSYTDIWRDFIPEAQRHSFEFGGWFYVEVIPNKLAVFSLNTMYFFDRNAGIDDCIHPSEPGTKHFEWLRIQLQFMRNRGMKAILMGHVPPARTATKQLWDETCWQKYTLWLQQYRDVVAGSIYGHMNIDHFLLQDTKDLDFSLIEAAGSRLKELREPLEDDMSINSGADYLLDLRNMWSQLPKPASVKSFADTQGKKKKKKNGGKKHKKDKLGGPYAEHFQLSLVSPSIVPNYFPSIRIVEYNISGLENAVTWVDHIRGLSTDPLSTMNDVDETVLEEDQAQEILELRAVSDETADAQGKKKKKKKPKQPSFTVPDPPPKSASPGPAYSPQPLTFTGFTQYYANLTRINNDIASSAHSDDDGDVEPAKWNPGKHHGKKPKHDKPSPNEFTYEVEYDTFNDRIYKLKDLTVRSFVELAHTIGQTSAKAKVGMRDASDEGDSEDEFDQEDTEAEDSEGEDEDEDEDEEEDDEEDEDEDDDIDSVGEPDEPHVEGKKGNKGKKGKKAKRKSRKVWLHFAKHAFVSTRSTKQLKGIDQ</sequence>
<feature type="region of interest" description="Disordered" evidence="13">
    <location>
        <begin position="607"/>
        <end position="696"/>
    </location>
</feature>
<dbReference type="Proteomes" id="UP000756346">
    <property type="component" value="Unassembled WGS sequence"/>
</dbReference>
<evidence type="ECO:0000256" key="14">
    <source>
        <dbReference type="SAM" id="SignalP"/>
    </source>
</evidence>
<comment type="caution">
    <text evidence="16">The sequence shown here is derived from an EMBL/GenBank/DDBJ whole genome shotgun (WGS) entry which is preliminary data.</text>
</comment>
<dbReference type="SUPFAM" id="SSF56300">
    <property type="entry name" value="Metallo-dependent phosphatases"/>
    <property type="match status" value="1"/>
</dbReference>
<evidence type="ECO:0000256" key="1">
    <source>
        <dbReference type="ARBA" id="ARBA00004576"/>
    </source>
</evidence>
<keyword evidence="17" id="KW-1185">Reference proteome</keyword>
<evidence type="ECO:0000256" key="6">
    <source>
        <dbReference type="ARBA" id="ARBA00022692"/>
    </source>
</evidence>
<comment type="function">
    <text evidence="12">Catalyzes the hydrolysis of inorganic polyphosphate (polyP) chains of many hundreds of phosphate residues into shorter lengths.</text>
</comment>
<feature type="compositionally biased region" description="Basic residues" evidence="13">
    <location>
        <begin position="556"/>
        <end position="566"/>
    </location>
</feature>
<dbReference type="PANTHER" id="PTHR10340:SF55">
    <property type="entry name" value="ENDOPOLYPHOSPHATASE"/>
    <property type="match status" value="1"/>
</dbReference>
<dbReference type="GeneID" id="70192043"/>
<evidence type="ECO:0000256" key="13">
    <source>
        <dbReference type="SAM" id="MobiDB-lite"/>
    </source>
</evidence>
<feature type="region of interest" description="Disordered" evidence="13">
    <location>
        <begin position="539"/>
        <end position="573"/>
    </location>
</feature>
<evidence type="ECO:0000256" key="8">
    <source>
        <dbReference type="ARBA" id="ARBA00022968"/>
    </source>
</evidence>
<evidence type="ECO:0000256" key="11">
    <source>
        <dbReference type="ARBA" id="ARBA00023180"/>
    </source>
</evidence>
<evidence type="ECO:0000256" key="12">
    <source>
        <dbReference type="PIRNR" id="PIRNR027093"/>
    </source>
</evidence>
<comment type="similarity">
    <text evidence="2">Belongs to the endopolyphosphatase PPN1 family.</text>
</comment>
<comment type="catalytic activity">
    <reaction evidence="12">
        <text>[phosphate](n+1) + n H2O = (n+1) phosphate + n H(+)</text>
        <dbReference type="Rhea" id="RHEA:22452"/>
        <dbReference type="Rhea" id="RHEA-COMP:14280"/>
        <dbReference type="ChEBI" id="CHEBI:15377"/>
        <dbReference type="ChEBI" id="CHEBI:15378"/>
        <dbReference type="ChEBI" id="CHEBI:16838"/>
        <dbReference type="ChEBI" id="CHEBI:43474"/>
        <dbReference type="EC" id="3.6.1.10"/>
    </reaction>
</comment>
<keyword evidence="8" id="KW-0735">Signal-anchor</keyword>
<dbReference type="GO" id="GO:0004309">
    <property type="term" value="F:exopolyphosphatase activity"/>
    <property type="evidence" value="ECO:0007669"/>
    <property type="project" value="TreeGrafter"/>
</dbReference>
<dbReference type="InterPro" id="IPR004843">
    <property type="entry name" value="Calcineurin-like_PHP"/>
</dbReference>
<feature type="region of interest" description="Disordered" evidence="13">
    <location>
        <begin position="472"/>
        <end position="515"/>
    </location>
</feature>
<dbReference type="OrthoDB" id="348678at2759"/>
<dbReference type="CDD" id="cd00842">
    <property type="entry name" value="MPP_ASMase"/>
    <property type="match status" value="1"/>
</dbReference>
<dbReference type="EC" id="3.6.1.10" evidence="3 12"/>
<protein>
    <recommendedName>
        <fullName evidence="4 12">Endopolyphosphatase</fullName>
        <ecNumber evidence="3 12">3.6.1.10</ecNumber>
    </recommendedName>
</protein>
<evidence type="ECO:0000259" key="15">
    <source>
        <dbReference type="Pfam" id="PF00149"/>
    </source>
</evidence>
<gene>
    <name evidence="16" type="ORF">B0I36DRAFT_429317</name>
</gene>
<keyword evidence="6" id="KW-0812">Transmembrane</keyword>
<evidence type="ECO:0000256" key="2">
    <source>
        <dbReference type="ARBA" id="ARBA00010399"/>
    </source>
</evidence>
<dbReference type="GO" id="GO:0000298">
    <property type="term" value="F:endopolyphosphatase activity"/>
    <property type="evidence" value="ECO:0007669"/>
    <property type="project" value="UniProtKB-EC"/>
</dbReference>
<feature type="compositionally biased region" description="Basic residues" evidence="13">
    <location>
        <begin position="381"/>
        <end position="395"/>
    </location>
</feature>
<evidence type="ECO:0000313" key="17">
    <source>
        <dbReference type="Proteomes" id="UP000756346"/>
    </source>
</evidence>
<dbReference type="EMBL" id="JAGTJQ010000003">
    <property type="protein sequence ID" value="KAH7035117.1"/>
    <property type="molecule type" value="Genomic_DNA"/>
</dbReference>
<dbReference type="PANTHER" id="PTHR10340">
    <property type="entry name" value="SPHINGOMYELIN PHOSPHODIESTERASE"/>
    <property type="match status" value="1"/>
</dbReference>
<evidence type="ECO:0000256" key="10">
    <source>
        <dbReference type="ARBA" id="ARBA00023136"/>
    </source>
</evidence>
<keyword evidence="5 12" id="KW-0926">Vacuole</keyword>
<dbReference type="InterPro" id="IPR041805">
    <property type="entry name" value="ASMase/PPN1_MPP"/>
</dbReference>
<evidence type="ECO:0000256" key="4">
    <source>
        <dbReference type="ARBA" id="ARBA00014458"/>
    </source>
</evidence>